<protein>
    <submittedName>
        <fullName evidence="7">Aminotransferase class I/II-fold pyridoxal phosphate-dependent enzyme</fullName>
    </submittedName>
</protein>
<dbReference type="EMBL" id="VYRZ01000002">
    <property type="protein sequence ID" value="KAA9087021.1"/>
    <property type="molecule type" value="Genomic_DNA"/>
</dbReference>
<dbReference type="InterPro" id="IPR015424">
    <property type="entry name" value="PyrdxlP-dep_Trfase"/>
</dbReference>
<dbReference type="RefSeq" id="WP_150419187.1">
    <property type="nucleotide sequence ID" value="NZ_VYRZ01000002.1"/>
</dbReference>
<dbReference type="PRINTS" id="PR00035">
    <property type="entry name" value="HTHGNTR"/>
</dbReference>
<evidence type="ECO:0000256" key="4">
    <source>
        <dbReference type="ARBA" id="ARBA00023125"/>
    </source>
</evidence>
<name>A0A5J5ISI6_9MICO</name>
<keyword evidence="7" id="KW-0808">Transferase</keyword>
<comment type="similarity">
    <text evidence="1">In the C-terminal section; belongs to the class-I pyridoxal-phosphate-dependent aminotransferase family.</text>
</comment>
<sequence>MTSRETITGHTAGEIADSVRMLLERGSLRADDALPPVRTLAEQLGVNRNTVVAAYRLLAQAGIVVARGRGGTRIADVAPIASEGMASDTVLRDVGSGNPDPTRIPDPASVLARVAGSPVLYGAPVIDSGLASWAREWFAADASVADEDVHLTVTGGAVDAVERLLAQALTRDDAVALEDPCFLASIHTVRLAGYRAVPVAVDAEGMTVAGLRSALEAGARAVVITPRAQNPTGSSLSQERAAALRTVLADHPYVLVIEDDHFSLLSTQPYRSVIGEGHERWARVRSVSKFLGPDMCLAVTASDATTAERLALRLGSGTTWVSHLLQRLTHALATDEAAASTIAEAREHYADRNAAFAADLTRAGLPCSPGDGLSLWVEVPGTGRAVADALMRRGWLARTGDEFRLSSDEPSRHLRLTVHDLDDDDAALLVRDLAAASSLPPRKV</sequence>
<dbReference type="PROSITE" id="PS50949">
    <property type="entry name" value="HTH_GNTR"/>
    <property type="match status" value="1"/>
</dbReference>
<organism evidence="7 8">
    <name type="scientific">Microbacterium radiodurans</name>
    <dbReference type="NCBI Taxonomy" id="661398"/>
    <lineage>
        <taxon>Bacteria</taxon>
        <taxon>Bacillati</taxon>
        <taxon>Actinomycetota</taxon>
        <taxon>Actinomycetes</taxon>
        <taxon>Micrococcales</taxon>
        <taxon>Microbacteriaceae</taxon>
        <taxon>Microbacterium</taxon>
    </lineage>
</organism>
<keyword evidence="4" id="KW-0238">DNA-binding</keyword>
<dbReference type="Pfam" id="PF00155">
    <property type="entry name" value="Aminotran_1_2"/>
    <property type="match status" value="1"/>
</dbReference>
<dbReference type="CDD" id="cd07377">
    <property type="entry name" value="WHTH_GntR"/>
    <property type="match status" value="1"/>
</dbReference>
<dbReference type="SMART" id="SM00345">
    <property type="entry name" value="HTH_GNTR"/>
    <property type="match status" value="1"/>
</dbReference>
<proteinExistence type="inferred from homology"/>
<dbReference type="InterPro" id="IPR000524">
    <property type="entry name" value="Tscrpt_reg_HTH_GntR"/>
</dbReference>
<keyword evidence="3" id="KW-0805">Transcription regulation</keyword>
<evidence type="ECO:0000313" key="7">
    <source>
        <dbReference type="EMBL" id="KAA9087021.1"/>
    </source>
</evidence>
<dbReference type="AlphaFoldDB" id="A0A5J5ISI6"/>
<dbReference type="PANTHER" id="PTHR46577">
    <property type="entry name" value="HTH-TYPE TRANSCRIPTIONAL REGULATORY PROTEIN GABR"/>
    <property type="match status" value="1"/>
</dbReference>
<dbReference type="PANTHER" id="PTHR46577:SF1">
    <property type="entry name" value="HTH-TYPE TRANSCRIPTIONAL REGULATORY PROTEIN GABR"/>
    <property type="match status" value="1"/>
</dbReference>
<accession>A0A5J5ISI6</accession>
<dbReference type="CDD" id="cd00609">
    <property type="entry name" value="AAT_like"/>
    <property type="match status" value="1"/>
</dbReference>
<dbReference type="OrthoDB" id="4336542at2"/>
<dbReference type="Proteomes" id="UP000327039">
    <property type="component" value="Unassembled WGS sequence"/>
</dbReference>
<dbReference type="GO" id="GO:0003700">
    <property type="term" value="F:DNA-binding transcription factor activity"/>
    <property type="evidence" value="ECO:0007669"/>
    <property type="project" value="InterPro"/>
</dbReference>
<evidence type="ECO:0000256" key="2">
    <source>
        <dbReference type="ARBA" id="ARBA00022898"/>
    </source>
</evidence>
<dbReference type="InterPro" id="IPR036390">
    <property type="entry name" value="WH_DNA-bd_sf"/>
</dbReference>
<keyword evidence="2" id="KW-0663">Pyridoxal phosphate</keyword>
<feature type="domain" description="HTH gntR-type" evidence="6">
    <location>
        <begin position="9"/>
        <end position="77"/>
    </location>
</feature>
<dbReference type="Gene3D" id="1.10.10.10">
    <property type="entry name" value="Winged helix-like DNA-binding domain superfamily/Winged helix DNA-binding domain"/>
    <property type="match status" value="1"/>
</dbReference>
<comment type="caution">
    <text evidence="7">The sequence shown here is derived from an EMBL/GenBank/DDBJ whole genome shotgun (WGS) entry which is preliminary data.</text>
</comment>
<dbReference type="Pfam" id="PF00392">
    <property type="entry name" value="GntR"/>
    <property type="match status" value="1"/>
</dbReference>
<dbReference type="InterPro" id="IPR015421">
    <property type="entry name" value="PyrdxlP-dep_Trfase_major"/>
</dbReference>
<keyword evidence="7" id="KW-0032">Aminotransferase</keyword>
<dbReference type="Gene3D" id="3.40.640.10">
    <property type="entry name" value="Type I PLP-dependent aspartate aminotransferase-like (Major domain)"/>
    <property type="match status" value="1"/>
</dbReference>
<dbReference type="SUPFAM" id="SSF53383">
    <property type="entry name" value="PLP-dependent transferases"/>
    <property type="match status" value="1"/>
</dbReference>
<keyword evidence="8" id="KW-1185">Reference proteome</keyword>
<reference evidence="8" key="1">
    <citation type="submission" date="2019-09" db="EMBL/GenBank/DDBJ databases">
        <title>Mumia zhuanghuii sp. nov. isolated from the intestinal contents of plateau pika (Ochotona curzoniae) in the Qinghai-Tibet plateau of China.</title>
        <authorList>
            <person name="Tian Z."/>
        </authorList>
    </citation>
    <scope>NUCLEOTIDE SEQUENCE [LARGE SCALE GENOMIC DNA]</scope>
    <source>
        <strain evidence="8">DSM 25564</strain>
    </source>
</reference>
<dbReference type="GO" id="GO:0003677">
    <property type="term" value="F:DNA binding"/>
    <property type="evidence" value="ECO:0007669"/>
    <property type="project" value="UniProtKB-KW"/>
</dbReference>
<dbReference type="SUPFAM" id="SSF46785">
    <property type="entry name" value="Winged helix' DNA-binding domain"/>
    <property type="match status" value="1"/>
</dbReference>
<evidence type="ECO:0000313" key="8">
    <source>
        <dbReference type="Proteomes" id="UP000327039"/>
    </source>
</evidence>
<dbReference type="InterPro" id="IPR051446">
    <property type="entry name" value="HTH_trans_reg/aminotransferase"/>
</dbReference>
<dbReference type="InterPro" id="IPR036388">
    <property type="entry name" value="WH-like_DNA-bd_sf"/>
</dbReference>
<evidence type="ECO:0000256" key="5">
    <source>
        <dbReference type="ARBA" id="ARBA00023163"/>
    </source>
</evidence>
<dbReference type="GO" id="GO:0008483">
    <property type="term" value="F:transaminase activity"/>
    <property type="evidence" value="ECO:0007669"/>
    <property type="project" value="UniProtKB-KW"/>
</dbReference>
<evidence type="ECO:0000256" key="1">
    <source>
        <dbReference type="ARBA" id="ARBA00005384"/>
    </source>
</evidence>
<evidence type="ECO:0000259" key="6">
    <source>
        <dbReference type="PROSITE" id="PS50949"/>
    </source>
</evidence>
<keyword evidence="5" id="KW-0804">Transcription</keyword>
<evidence type="ECO:0000256" key="3">
    <source>
        <dbReference type="ARBA" id="ARBA00023015"/>
    </source>
</evidence>
<dbReference type="GO" id="GO:0030170">
    <property type="term" value="F:pyridoxal phosphate binding"/>
    <property type="evidence" value="ECO:0007669"/>
    <property type="project" value="InterPro"/>
</dbReference>
<dbReference type="InterPro" id="IPR004839">
    <property type="entry name" value="Aminotransferase_I/II_large"/>
</dbReference>
<gene>
    <name evidence="7" type="ORF">F6B42_08625</name>
</gene>